<keyword evidence="3" id="KW-0808">Transferase</keyword>
<organism evidence="3 4">
    <name type="scientific">Gimesia chilikensis</name>
    <dbReference type="NCBI Taxonomy" id="2605989"/>
    <lineage>
        <taxon>Bacteria</taxon>
        <taxon>Pseudomonadati</taxon>
        <taxon>Planctomycetota</taxon>
        <taxon>Planctomycetia</taxon>
        <taxon>Planctomycetales</taxon>
        <taxon>Planctomycetaceae</taxon>
        <taxon>Gimesia</taxon>
    </lineage>
</organism>
<dbReference type="SMART" id="SM00226">
    <property type="entry name" value="LMWPc"/>
    <property type="match status" value="1"/>
</dbReference>
<proteinExistence type="predicted"/>
<dbReference type="InterPro" id="IPR036196">
    <property type="entry name" value="Ptyr_pPase_sf"/>
</dbReference>
<gene>
    <name evidence="3" type="primary">arsC2_3</name>
    <name evidence="3" type="ORF">HG66A1_44410</name>
</gene>
<dbReference type="EMBL" id="CP036266">
    <property type="protein sequence ID" value="QDT22633.1"/>
    <property type="molecule type" value="Genomic_DNA"/>
</dbReference>
<feature type="domain" description="Phosphotyrosine protein phosphatase I" evidence="2">
    <location>
        <begin position="2"/>
        <end position="136"/>
    </location>
</feature>
<reference evidence="3 4" key="1">
    <citation type="submission" date="2019-02" db="EMBL/GenBank/DDBJ databases">
        <title>Deep-cultivation of Planctomycetes and their phenomic and genomic characterization uncovers novel biology.</title>
        <authorList>
            <person name="Wiegand S."/>
            <person name="Jogler M."/>
            <person name="Boedeker C."/>
            <person name="Pinto D."/>
            <person name="Vollmers J."/>
            <person name="Rivas-Marin E."/>
            <person name="Kohn T."/>
            <person name="Peeters S.H."/>
            <person name="Heuer A."/>
            <person name="Rast P."/>
            <person name="Oberbeckmann S."/>
            <person name="Bunk B."/>
            <person name="Jeske O."/>
            <person name="Meyerdierks A."/>
            <person name="Storesund J.E."/>
            <person name="Kallscheuer N."/>
            <person name="Luecker S."/>
            <person name="Lage O.M."/>
            <person name="Pohl T."/>
            <person name="Merkel B.J."/>
            <person name="Hornburger P."/>
            <person name="Mueller R.-W."/>
            <person name="Bruemmer F."/>
            <person name="Labrenz M."/>
            <person name="Spormann A.M."/>
            <person name="Op den Camp H."/>
            <person name="Overmann J."/>
            <person name="Amann R."/>
            <person name="Jetten M.S.M."/>
            <person name="Mascher T."/>
            <person name="Medema M.H."/>
            <person name="Devos D.P."/>
            <person name="Kaster A.-K."/>
            <person name="Ovreas L."/>
            <person name="Rohde M."/>
            <person name="Galperin M.Y."/>
            <person name="Jogler C."/>
        </authorList>
    </citation>
    <scope>NUCLEOTIDE SEQUENCE [LARGE SCALE GENOMIC DNA]</scope>
    <source>
        <strain evidence="3 4">HG66A1</strain>
    </source>
</reference>
<evidence type="ECO:0000259" key="2">
    <source>
        <dbReference type="SMART" id="SM00226"/>
    </source>
</evidence>
<keyword evidence="1" id="KW-0059">Arsenical resistance</keyword>
<dbReference type="RefSeq" id="WP_145188815.1">
    <property type="nucleotide sequence ID" value="NZ_CP036266.1"/>
</dbReference>
<evidence type="ECO:0000256" key="1">
    <source>
        <dbReference type="ARBA" id="ARBA00022849"/>
    </source>
</evidence>
<protein>
    <submittedName>
        <fullName evidence="3">Arsenate-mycothiol transferase ArsC2</fullName>
        <ecNumber evidence="3">2.8.4.2</ecNumber>
    </submittedName>
</protein>
<dbReference type="Pfam" id="PF01451">
    <property type="entry name" value="LMWPc"/>
    <property type="match status" value="1"/>
</dbReference>
<dbReference type="EC" id="2.8.4.2" evidence="3"/>
<evidence type="ECO:0000313" key="4">
    <source>
        <dbReference type="Proteomes" id="UP000320421"/>
    </source>
</evidence>
<dbReference type="PANTHER" id="PTHR43428:SF1">
    <property type="entry name" value="ARSENATE REDUCTASE"/>
    <property type="match status" value="1"/>
</dbReference>
<dbReference type="GO" id="GO:0046685">
    <property type="term" value="P:response to arsenic-containing substance"/>
    <property type="evidence" value="ECO:0007669"/>
    <property type="project" value="UniProtKB-KW"/>
</dbReference>
<dbReference type="Proteomes" id="UP000320421">
    <property type="component" value="Chromosome"/>
</dbReference>
<dbReference type="PANTHER" id="PTHR43428">
    <property type="entry name" value="ARSENATE REDUCTASE"/>
    <property type="match status" value="1"/>
</dbReference>
<dbReference type="SUPFAM" id="SSF52788">
    <property type="entry name" value="Phosphotyrosine protein phosphatases I"/>
    <property type="match status" value="1"/>
</dbReference>
<evidence type="ECO:0000313" key="3">
    <source>
        <dbReference type="EMBL" id="QDT22633.1"/>
    </source>
</evidence>
<dbReference type="CDD" id="cd16345">
    <property type="entry name" value="LMWP_ArsC"/>
    <property type="match status" value="1"/>
</dbReference>
<sequence>MKRVLVLCTGNSCRSQMAEELWEFLGQGEWEAESAGSKPSGYVHPLAIEAMRELDIDLSENTSKHLDQFTEQQFDLVVTVCDNAKESCPVFSGATQTLHWPFDDPADATGTDEEKMKTFRRVRDEIKTKIQAFLADESA</sequence>
<dbReference type="GO" id="GO:0102100">
    <property type="term" value="F:mycothiol-arsenate ligase activity"/>
    <property type="evidence" value="ECO:0007669"/>
    <property type="project" value="UniProtKB-EC"/>
</dbReference>
<keyword evidence="4" id="KW-1185">Reference proteome</keyword>
<accession>A0A517PTF9</accession>
<dbReference type="OrthoDB" id="9784339at2"/>
<dbReference type="Gene3D" id="3.40.50.2300">
    <property type="match status" value="1"/>
</dbReference>
<name>A0A517PTF9_9PLAN</name>
<dbReference type="AlphaFoldDB" id="A0A517PTF9"/>
<dbReference type="InterPro" id="IPR023485">
    <property type="entry name" value="Ptyr_pPase"/>
</dbReference>